<dbReference type="KEGG" id="bgt:106076237"/>
<dbReference type="GO" id="GO:1902404">
    <property type="term" value="P:mitotic actomyosin contractile ring contraction"/>
    <property type="evidence" value="ECO:0007669"/>
    <property type="project" value="TreeGrafter"/>
</dbReference>
<dbReference type="OrthoDB" id="6107052at2759"/>
<dbReference type="Gene3D" id="1.10.287.1490">
    <property type="match status" value="1"/>
</dbReference>
<dbReference type="STRING" id="6526.A0A2C9LZI2"/>
<dbReference type="GO" id="GO:0032982">
    <property type="term" value="C:myosin filament"/>
    <property type="evidence" value="ECO:0007669"/>
    <property type="project" value="TreeGrafter"/>
</dbReference>
<dbReference type="AlphaFoldDB" id="A0A2C9LZI2"/>
<dbReference type="Gene3D" id="1.10.287.2610">
    <property type="match status" value="1"/>
</dbReference>
<proteinExistence type="predicted"/>
<dbReference type="GO" id="GO:0016460">
    <property type="term" value="C:myosin II complex"/>
    <property type="evidence" value="ECO:0007669"/>
    <property type="project" value="TreeGrafter"/>
</dbReference>
<reference evidence="2" key="1">
    <citation type="submission" date="2020-05" db="UniProtKB">
        <authorList>
            <consortium name="EnsemblMetazoa"/>
        </authorList>
    </citation>
    <scope>IDENTIFICATION</scope>
    <source>
        <strain evidence="2">BB02</strain>
    </source>
</reference>
<dbReference type="PANTHER" id="PTHR45615:SF40">
    <property type="entry name" value="MYOSIN HEAVY CHAIN, NON-MUSCLE"/>
    <property type="match status" value="1"/>
</dbReference>
<evidence type="ECO:0000313" key="2">
    <source>
        <dbReference type="EnsemblMetazoa" id="BGLB036802-PA"/>
    </source>
</evidence>
<evidence type="ECO:0000256" key="1">
    <source>
        <dbReference type="SAM" id="Coils"/>
    </source>
</evidence>
<feature type="coiled-coil region" evidence="1">
    <location>
        <begin position="396"/>
        <end position="571"/>
    </location>
</feature>
<feature type="coiled-coil region" evidence="1">
    <location>
        <begin position="72"/>
        <end position="274"/>
    </location>
</feature>
<keyword evidence="1" id="KW-0175">Coiled coil</keyword>
<protein>
    <submittedName>
        <fullName evidence="2">Uncharacterized protein</fullName>
    </submittedName>
</protein>
<dbReference type="VEuPathDB" id="VectorBase:BGLAX_031377"/>
<dbReference type="EnsemblMetazoa" id="BGLB036802-RA">
    <property type="protein sequence ID" value="BGLB036802-PA"/>
    <property type="gene ID" value="BGLB036802"/>
</dbReference>
<dbReference type="GO" id="GO:0000146">
    <property type="term" value="F:microfilament motor activity"/>
    <property type="evidence" value="ECO:0007669"/>
    <property type="project" value="TreeGrafter"/>
</dbReference>
<dbReference type="PANTHER" id="PTHR45615">
    <property type="entry name" value="MYOSIN HEAVY CHAIN, NON-MUSCLE"/>
    <property type="match status" value="1"/>
</dbReference>
<dbReference type="VEuPathDB" id="VectorBase:BGLB036802"/>
<feature type="coiled-coil region" evidence="1">
    <location>
        <begin position="305"/>
        <end position="339"/>
    </location>
</feature>
<sequence>MAFPRARIKRFNETNDNIPGVGSYNLLGDHHGPIKDLDLNRTRSLNRLDQSGRTYKDIGYRLTDNNEMPGHIESLHMKLKEAQDQIKSLDILLTGANKQKDILEKEYKVLEQKLSSCNKNLKELESEKNKLNKAISELQKENTDLESKRAIAEHERNAISALLEKEKNIVKNLQRECSSLQSYVCKLQNEVKELESEKIKLTKTISKLENTKANLEKDRDAISSCLNEEKERYKKECATLMSTITQLQREGKVYEEEKNKMDKTIQELVTMNASLEKTKDIIATQLEAERDKSQKELKSSISVLLEESEAEKVKLSNRITELQKETLELGKKLENTEQEFQSVSSQLLEEKSSVSTSKEECSAMNFTILKMENEIAGLKTEKINLVQGLSELENVRASLEKDKNALSSCIEEEKEKSKKECSVFMSLITELKQKLEHFHSEVVQFKITIDELEKQNASLENDKKAISSQWEFERDKSQIALEESEAEKEKLNAMISEVQKMSLELEKKLEDSVQKCQAISSELKEEKISVSTFKEEYSLMKLAVSSMETELADLKAERTTLVQTMSELENARICLSSRLDEERDMSKKDLSILMSSIVELKNDIEYFQVEKNHLNETINELKMKNTGLEEDRKALSC</sequence>
<evidence type="ECO:0000313" key="3">
    <source>
        <dbReference type="Proteomes" id="UP000076420"/>
    </source>
</evidence>
<dbReference type="Proteomes" id="UP000076420">
    <property type="component" value="Unassembled WGS sequence"/>
</dbReference>
<dbReference type="GO" id="GO:0110085">
    <property type="term" value="C:mitotic actomyosin contractile ring"/>
    <property type="evidence" value="ECO:0007669"/>
    <property type="project" value="TreeGrafter"/>
</dbReference>
<gene>
    <name evidence="2" type="primary">106076237</name>
</gene>
<dbReference type="GO" id="GO:0051015">
    <property type="term" value="F:actin filament binding"/>
    <property type="evidence" value="ECO:0007669"/>
    <property type="project" value="TreeGrafter"/>
</dbReference>
<organism evidence="2 3">
    <name type="scientific">Biomphalaria glabrata</name>
    <name type="common">Bloodfluke planorb</name>
    <name type="synonym">Freshwater snail</name>
    <dbReference type="NCBI Taxonomy" id="6526"/>
    <lineage>
        <taxon>Eukaryota</taxon>
        <taxon>Metazoa</taxon>
        <taxon>Spiralia</taxon>
        <taxon>Lophotrochozoa</taxon>
        <taxon>Mollusca</taxon>
        <taxon>Gastropoda</taxon>
        <taxon>Heterobranchia</taxon>
        <taxon>Euthyneura</taxon>
        <taxon>Panpulmonata</taxon>
        <taxon>Hygrophila</taxon>
        <taxon>Lymnaeoidea</taxon>
        <taxon>Planorbidae</taxon>
        <taxon>Biomphalaria</taxon>
    </lineage>
</organism>
<accession>A0A2C9LZI2</accession>
<name>A0A2C9LZI2_BIOGL</name>